<sequence length="178" mass="18882">MRPGIPLILLLLSASSPSAAAIRHHGPHVHGQANLEVAVDGTAVDVQLSAPGIGILDFEHPARDANERQRLQAAVATLRAAGWLQFPVAAACSLRRAQVTTEGYDVAMADPDEPGHSHAEFHAHYTFDCARPARLDHLQVLLPQRFPGLHTAVVDVATAAGQGRTEVVAGQARVTLPQ</sequence>
<accession>A0A2P5Z514</accession>
<protein>
    <submittedName>
        <fullName evidence="2">DUF2796 domain-containing protein</fullName>
    </submittedName>
</protein>
<evidence type="ECO:0000256" key="1">
    <source>
        <dbReference type="SAM" id="SignalP"/>
    </source>
</evidence>
<dbReference type="InterPro" id="IPR021253">
    <property type="entry name" value="ZrgA-like"/>
</dbReference>
<reference evidence="2 3" key="1">
    <citation type="submission" date="2016-08" db="EMBL/GenBank/DDBJ databases">
        <authorList>
            <person name="Seilhamer J.J."/>
        </authorList>
    </citation>
    <scope>NUCLEOTIDE SEQUENCE [LARGE SCALE GENOMIC DNA]</scope>
    <source>
        <strain evidence="2 3">CFBP4641</strain>
    </source>
</reference>
<feature type="signal peptide" evidence="1">
    <location>
        <begin position="1"/>
        <end position="20"/>
    </location>
</feature>
<dbReference type="AlphaFoldDB" id="A0A2P5Z514"/>
<dbReference type="EMBL" id="MDEK01000006">
    <property type="protein sequence ID" value="PPU83081.1"/>
    <property type="molecule type" value="Genomic_DNA"/>
</dbReference>
<dbReference type="STRING" id="56458.SB85_02295"/>
<keyword evidence="1" id="KW-0732">Signal</keyword>
<evidence type="ECO:0000313" key="3">
    <source>
        <dbReference type="Proteomes" id="UP000247346"/>
    </source>
</evidence>
<gene>
    <name evidence="2" type="ORF">XsacCFBP4641_07845</name>
</gene>
<dbReference type="Proteomes" id="UP000247346">
    <property type="component" value="Unassembled WGS sequence"/>
</dbReference>
<evidence type="ECO:0000313" key="2">
    <source>
        <dbReference type="EMBL" id="PPU83081.1"/>
    </source>
</evidence>
<organism evidence="2 3">
    <name type="scientific">Xanthomonas sacchari</name>
    <dbReference type="NCBI Taxonomy" id="56458"/>
    <lineage>
        <taxon>Bacteria</taxon>
        <taxon>Pseudomonadati</taxon>
        <taxon>Pseudomonadota</taxon>
        <taxon>Gammaproteobacteria</taxon>
        <taxon>Lysobacterales</taxon>
        <taxon>Lysobacteraceae</taxon>
        <taxon>Xanthomonas</taxon>
    </lineage>
</organism>
<feature type="chain" id="PRO_5015119470" evidence="1">
    <location>
        <begin position="21"/>
        <end position="178"/>
    </location>
</feature>
<name>A0A2P5Z514_9XANT</name>
<dbReference type="Pfam" id="PF10986">
    <property type="entry name" value="ZrgA"/>
    <property type="match status" value="1"/>
</dbReference>
<comment type="caution">
    <text evidence="2">The sequence shown here is derived from an EMBL/GenBank/DDBJ whole genome shotgun (WGS) entry which is preliminary data.</text>
</comment>
<proteinExistence type="predicted"/>